<keyword evidence="7" id="KW-1185">Reference proteome</keyword>
<dbReference type="PATRIC" id="fig|1245471.3.peg.2334"/>
<keyword evidence="1" id="KW-0805">Transcription regulation</keyword>
<dbReference type="SMART" id="SM00342">
    <property type="entry name" value="HTH_ARAC"/>
    <property type="match status" value="1"/>
</dbReference>
<evidence type="ECO:0000256" key="1">
    <source>
        <dbReference type="ARBA" id="ARBA00023015"/>
    </source>
</evidence>
<evidence type="ECO:0000256" key="2">
    <source>
        <dbReference type="ARBA" id="ARBA00023125"/>
    </source>
</evidence>
<dbReference type="Pfam" id="PF12833">
    <property type="entry name" value="HTH_18"/>
    <property type="match status" value="1"/>
</dbReference>
<dbReference type="KEGG" id="pre:PCA10_23100"/>
<name>S6AEH2_METRE</name>
<gene>
    <name evidence="6" type="ORF">PCA10_23100</name>
</gene>
<comment type="function">
    <text evidence="4">Regulatory protein of the TOL plasmid xyl operons. XylS activates the xylXYZLTEGFJQKIH operon required for the degradation of toluene, m-xylene and p-xylene.</text>
</comment>
<dbReference type="GO" id="GO:0043565">
    <property type="term" value="F:sequence-specific DNA binding"/>
    <property type="evidence" value="ECO:0007669"/>
    <property type="project" value="InterPro"/>
</dbReference>
<dbReference type="Proteomes" id="UP000015503">
    <property type="component" value="Chromosome"/>
</dbReference>
<evidence type="ECO:0000256" key="4">
    <source>
        <dbReference type="ARBA" id="ARBA00037345"/>
    </source>
</evidence>
<accession>S6AEH2</accession>
<dbReference type="HOGENOM" id="CLU_047930_2_0_6"/>
<dbReference type="Gene3D" id="1.10.10.60">
    <property type="entry name" value="Homeodomain-like"/>
    <property type="match status" value="1"/>
</dbReference>
<dbReference type="AlphaFoldDB" id="S6AEH2"/>
<dbReference type="InterPro" id="IPR018060">
    <property type="entry name" value="HTH_AraC"/>
</dbReference>
<feature type="domain" description="HTH araC/xylS-type" evidence="5">
    <location>
        <begin position="213"/>
        <end position="312"/>
    </location>
</feature>
<reference evidence="6 7" key="1">
    <citation type="journal article" date="2013" name="Genome Announc.">
        <title>Complete Genome Sequence of the Carbazole Degrader Pseudomonas resinovorans Strain CA10 (NBRC 106553).</title>
        <authorList>
            <person name="Shintani M."/>
            <person name="Hosoyama A."/>
            <person name="Ohji S."/>
            <person name="Tsuchikane K."/>
            <person name="Takarada H."/>
            <person name="Yamazoe A."/>
            <person name="Fujita N."/>
            <person name="Nojiri H."/>
        </authorList>
    </citation>
    <scope>NUCLEOTIDE SEQUENCE [LARGE SCALE GENOMIC DNA]</scope>
    <source>
        <strain evidence="6 7">NBRC 106553</strain>
    </source>
</reference>
<dbReference type="PANTHER" id="PTHR46796">
    <property type="entry name" value="HTH-TYPE TRANSCRIPTIONAL ACTIVATOR RHAS-RELATED"/>
    <property type="match status" value="1"/>
</dbReference>
<evidence type="ECO:0000313" key="6">
    <source>
        <dbReference type="EMBL" id="BAN48042.1"/>
    </source>
</evidence>
<sequence>MTAIARYQACDSDELADALAGWSQAYTQIGRGRLQAELLQLTLPEASLIYERSNLHLHETMAPPLDQVIVAIPLGVAAEPLYNGRPMTLDSLVLLRGGEEAEICAPGEFRTIGLGLGRGLLREMLGEQDQESFERALDNGLLHLSPQAAQLLRDNLCGTLAAFERGHWQTDDQRQARDATLSALGQVMQAIDDVPGDALALPRSLPQRRRLVLAAIERMQADLANPLSLPELCKRLNTSQRTLHYCFRQMCQTSPHQFFLSLRLAEAHRRLKQEPQQNITDLALELGFYGSSHFSSLYKRHFVRQPSQRGGAYA</sequence>
<keyword evidence="2" id="KW-0238">DNA-binding</keyword>
<dbReference type="PROSITE" id="PS01124">
    <property type="entry name" value="HTH_ARAC_FAMILY_2"/>
    <property type="match status" value="1"/>
</dbReference>
<proteinExistence type="predicted"/>
<evidence type="ECO:0000313" key="7">
    <source>
        <dbReference type="Proteomes" id="UP000015503"/>
    </source>
</evidence>
<evidence type="ECO:0000259" key="5">
    <source>
        <dbReference type="PROSITE" id="PS01124"/>
    </source>
</evidence>
<evidence type="ECO:0000256" key="3">
    <source>
        <dbReference type="ARBA" id="ARBA00023163"/>
    </source>
</evidence>
<protein>
    <recommendedName>
        <fullName evidence="5">HTH araC/xylS-type domain-containing protein</fullName>
    </recommendedName>
</protein>
<dbReference type="RefSeq" id="WP_016492238.1">
    <property type="nucleotide sequence ID" value="NC_021499.1"/>
</dbReference>
<dbReference type="GO" id="GO:0003700">
    <property type="term" value="F:DNA-binding transcription factor activity"/>
    <property type="evidence" value="ECO:0007669"/>
    <property type="project" value="InterPro"/>
</dbReference>
<dbReference type="InterPro" id="IPR050204">
    <property type="entry name" value="AraC_XylS_family_regulators"/>
</dbReference>
<organism evidence="6 7">
    <name type="scientific">Metapseudomonas resinovorans NBRC 106553</name>
    <dbReference type="NCBI Taxonomy" id="1245471"/>
    <lineage>
        <taxon>Bacteria</taxon>
        <taxon>Pseudomonadati</taxon>
        <taxon>Pseudomonadota</taxon>
        <taxon>Gammaproteobacteria</taxon>
        <taxon>Pseudomonadales</taxon>
        <taxon>Pseudomonadaceae</taxon>
        <taxon>Metapseudomonas</taxon>
    </lineage>
</organism>
<dbReference type="eggNOG" id="COG2207">
    <property type="taxonomic scope" value="Bacteria"/>
</dbReference>
<dbReference type="STRING" id="1245471.PCA10_23100"/>
<dbReference type="SUPFAM" id="SSF46689">
    <property type="entry name" value="Homeodomain-like"/>
    <property type="match status" value="2"/>
</dbReference>
<dbReference type="InterPro" id="IPR009057">
    <property type="entry name" value="Homeodomain-like_sf"/>
</dbReference>
<dbReference type="EMBL" id="AP013068">
    <property type="protein sequence ID" value="BAN48042.1"/>
    <property type="molecule type" value="Genomic_DNA"/>
</dbReference>
<keyword evidence="3" id="KW-0804">Transcription</keyword>
<dbReference type="OrthoDB" id="6003540at2"/>